<organism evidence="2 3">
    <name type="scientific">Rhizophagus clarus</name>
    <dbReference type="NCBI Taxonomy" id="94130"/>
    <lineage>
        <taxon>Eukaryota</taxon>
        <taxon>Fungi</taxon>
        <taxon>Fungi incertae sedis</taxon>
        <taxon>Mucoromycota</taxon>
        <taxon>Glomeromycotina</taxon>
        <taxon>Glomeromycetes</taxon>
        <taxon>Glomerales</taxon>
        <taxon>Glomeraceae</taxon>
        <taxon>Rhizophagus</taxon>
    </lineage>
</organism>
<reference evidence="2" key="1">
    <citation type="submission" date="2019-10" db="EMBL/GenBank/DDBJ databases">
        <title>Conservation and host-specific expression of non-tandemly repeated heterogenous ribosome RNA gene in arbuscular mycorrhizal fungi.</title>
        <authorList>
            <person name="Maeda T."/>
            <person name="Kobayashi Y."/>
            <person name="Nakagawa T."/>
            <person name="Ezawa T."/>
            <person name="Yamaguchi K."/>
            <person name="Bino T."/>
            <person name="Nishimoto Y."/>
            <person name="Shigenobu S."/>
            <person name="Kawaguchi M."/>
        </authorList>
    </citation>
    <scope>NUCLEOTIDE SEQUENCE</scope>
    <source>
        <strain evidence="2">HR1</strain>
    </source>
</reference>
<evidence type="ECO:0000313" key="2">
    <source>
        <dbReference type="EMBL" id="GES82793.1"/>
    </source>
</evidence>
<comment type="caution">
    <text evidence="2">The sequence shown here is derived from an EMBL/GenBank/DDBJ whole genome shotgun (WGS) entry which is preliminary data.</text>
</comment>
<name>A0A8H3L6N2_9GLOM</name>
<protein>
    <submittedName>
        <fullName evidence="2">Uncharacterized protein LOC105316640</fullName>
    </submittedName>
</protein>
<dbReference type="AlphaFoldDB" id="A0A8H3L6N2"/>
<sequence length="211" mass="24957">MKNKFISRDALRKRKAKENESSSKREIRLAKQREYELKKNQMKNLPEKYSRYNESRLEFIMTIPAAKFSGENATTKKFSAENNMDLGKVLDELWDLAEIEKMLIVRHDNTFLVPILPSSDRKNIAIQNSFNRMQENHPITWPQINNNPINEFQMAGYIACAFPSLYSTESADFCAEHIRDIKPAKYFRHLLLYKDGRFTQHTHWRYFALNS</sequence>
<dbReference type="OrthoDB" id="2445009at2759"/>
<accession>A0A8H3L6N2</accession>
<dbReference type="EMBL" id="BLAL01000062">
    <property type="protein sequence ID" value="GES82793.1"/>
    <property type="molecule type" value="Genomic_DNA"/>
</dbReference>
<feature type="compositionally biased region" description="Basic and acidic residues" evidence="1">
    <location>
        <begin position="17"/>
        <end position="27"/>
    </location>
</feature>
<gene>
    <name evidence="2" type="ORF">RCL2_000997700</name>
</gene>
<feature type="region of interest" description="Disordered" evidence="1">
    <location>
        <begin position="1"/>
        <end position="27"/>
    </location>
</feature>
<proteinExistence type="predicted"/>
<dbReference type="Proteomes" id="UP000615446">
    <property type="component" value="Unassembled WGS sequence"/>
</dbReference>
<evidence type="ECO:0000313" key="3">
    <source>
        <dbReference type="Proteomes" id="UP000615446"/>
    </source>
</evidence>
<feature type="compositionally biased region" description="Basic and acidic residues" evidence="1">
    <location>
        <begin position="1"/>
        <end position="10"/>
    </location>
</feature>
<evidence type="ECO:0000256" key="1">
    <source>
        <dbReference type="SAM" id="MobiDB-lite"/>
    </source>
</evidence>